<accession>A0A2B4RJ96</accession>
<comment type="caution">
    <text evidence="2">The sequence shown here is derived from an EMBL/GenBank/DDBJ whole genome shotgun (WGS) entry which is preliminary data.</text>
</comment>
<dbReference type="Proteomes" id="UP000225706">
    <property type="component" value="Unassembled WGS sequence"/>
</dbReference>
<dbReference type="SUPFAM" id="SSF52980">
    <property type="entry name" value="Restriction endonuclease-like"/>
    <property type="match status" value="1"/>
</dbReference>
<evidence type="ECO:0000313" key="2">
    <source>
        <dbReference type="EMBL" id="PFX16889.1"/>
    </source>
</evidence>
<dbReference type="Pfam" id="PF09588">
    <property type="entry name" value="YqaJ"/>
    <property type="match status" value="1"/>
</dbReference>
<feature type="domain" description="YqaJ viral recombinase" evidence="1">
    <location>
        <begin position="189"/>
        <end position="266"/>
    </location>
</feature>
<organism evidence="2 3">
    <name type="scientific">Stylophora pistillata</name>
    <name type="common">Smooth cauliflower coral</name>
    <dbReference type="NCBI Taxonomy" id="50429"/>
    <lineage>
        <taxon>Eukaryota</taxon>
        <taxon>Metazoa</taxon>
        <taxon>Cnidaria</taxon>
        <taxon>Anthozoa</taxon>
        <taxon>Hexacorallia</taxon>
        <taxon>Scleractinia</taxon>
        <taxon>Astrocoeniina</taxon>
        <taxon>Pocilloporidae</taxon>
        <taxon>Stylophora</taxon>
    </lineage>
</organism>
<dbReference type="EMBL" id="LSMT01000511">
    <property type="protein sequence ID" value="PFX16889.1"/>
    <property type="molecule type" value="Genomic_DNA"/>
</dbReference>
<dbReference type="Gene3D" id="3.90.320.10">
    <property type="match status" value="1"/>
</dbReference>
<evidence type="ECO:0000259" key="1">
    <source>
        <dbReference type="Pfam" id="PF09588"/>
    </source>
</evidence>
<name>A0A2B4RJ96_STYPI</name>
<gene>
    <name evidence="2" type="ORF">AWC38_SpisGene18821</name>
</gene>
<dbReference type="InterPro" id="IPR011604">
    <property type="entry name" value="PDDEXK-like_dom_sf"/>
</dbReference>
<dbReference type="InterPro" id="IPR011335">
    <property type="entry name" value="Restrct_endonuc-II-like"/>
</dbReference>
<reference evidence="3" key="1">
    <citation type="journal article" date="2017" name="bioRxiv">
        <title>Comparative analysis of the genomes of Stylophora pistillata and Acropora digitifera provides evidence for extensive differences between species of corals.</title>
        <authorList>
            <person name="Voolstra C.R."/>
            <person name="Li Y."/>
            <person name="Liew Y.J."/>
            <person name="Baumgarten S."/>
            <person name="Zoccola D."/>
            <person name="Flot J.-F."/>
            <person name="Tambutte S."/>
            <person name="Allemand D."/>
            <person name="Aranda M."/>
        </authorList>
    </citation>
    <scope>NUCLEOTIDE SEQUENCE [LARGE SCALE GENOMIC DNA]</scope>
</reference>
<protein>
    <recommendedName>
        <fullName evidence="1">YqaJ viral recombinase domain-containing protein</fullName>
    </recommendedName>
</protein>
<evidence type="ECO:0000313" key="3">
    <source>
        <dbReference type="Proteomes" id="UP000225706"/>
    </source>
</evidence>
<proteinExistence type="predicted"/>
<dbReference type="GO" id="GO:0006281">
    <property type="term" value="P:DNA repair"/>
    <property type="evidence" value="ECO:0007669"/>
    <property type="project" value="UniProtKB-ARBA"/>
</dbReference>
<dbReference type="InterPro" id="IPR019080">
    <property type="entry name" value="YqaJ_viral_recombinase"/>
</dbReference>
<dbReference type="PANTHER" id="PTHR47526">
    <property type="entry name" value="ATP-DEPENDENT DNA HELICASE"/>
    <property type="match status" value="1"/>
</dbReference>
<dbReference type="PANTHER" id="PTHR47526:SF3">
    <property type="entry name" value="PHD-TYPE DOMAIN-CONTAINING PROTEIN"/>
    <property type="match status" value="1"/>
</dbReference>
<keyword evidence="3" id="KW-1185">Reference proteome</keyword>
<sequence>MYALGDLSNTRGEDSVTSGPCVWVRRARANTQACEVKDLFIKKGKKPSHKRRKQKQVYCQNIETDVRTPEDANPPAEEYLRKFIKRLCNLKSTPVILPLFKKLHGTPEEDTITEEPGQSNHNRLKTGIMNAKLLGILRNDLKTSAEETVQSFSETERKQETLYKNPAEKAKKLVEEIGLVESCQPPIQGEREPRNSGEWGLLHEKSARKAYQRVASHTHHKLKLVPKGFFISPSKPFLGATVDNVQKYQCSDGCPVRVVEYKCPWKLRDLHPNKPS</sequence>
<dbReference type="AlphaFoldDB" id="A0A2B4RJ96"/>